<gene>
    <name evidence="3" type="ORF">E4Q23_11015</name>
</gene>
<feature type="compositionally biased region" description="Basic and acidic residues" evidence="1">
    <location>
        <begin position="356"/>
        <end position="368"/>
    </location>
</feature>
<comment type="caution">
    <text evidence="3">The sequence shown here is derived from an EMBL/GenBank/DDBJ whole genome shotgun (WGS) entry which is preliminary data.</text>
</comment>
<dbReference type="CDD" id="cd00143">
    <property type="entry name" value="PP2Cc"/>
    <property type="match status" value="1"/>
</dbReference>
<accession>A0ABX1TYC9</accession>
<dbReference type="SMART" id="SM00332">
    <property type="entry name" value="PP2Cc"/>
    <property type="match status" value="1"/>
</dbReference>
<keyword evidence="4" id="KW-1185">Reference proteome</keyword>
<evidence type="ECO:0000313" key="4">
    <source>
        <dbReference type="Proteomes" id="UP000749010"/>
    </source>
</evidence>
<evidence type="ECO:0000313" key="3">
    <source>
        <dbReference type="EMBL" id="NMQ28238.1"/>
    </source>
</evidence>
<feature type="region of interest" description="Disordered" evidence="1">
    <location>
        <begin position="324"/>
        <end position="384"/>
    </location>
</feature>
<dbReference type="Proteomes" id="UP000749010">
    <property type="component" value="Unassembled WGS sequence"/>
</dbReference>
<feature type="domain" description="PPM-type phosphatase" evidence="2">
    <location>
        <begin position="32"/>
        <end position="267"/>
    </location>
</feature>
<reference evidence="3 4" key="1">
    <citation type="submission" date="2019-03" db="EMBL/GenBank/DDBJ databases">
        <title>Metabolic reconstructions from genomes of highly enriched 'Candidatus Accumulibacter' and 'Candidatus Competibacter' bioreactor populations.</title>
        <authorList>
            <person name="Annavajhala M.K."/>
            <person name="Welles L."/>
            <person name="Abbas B."/>
            <person name="Sorokin D."/>
            <person name="Park H."/>
            <person name="Van Loosdrecht M."/>
            <person name="Chandran K."/>
        </authorList>
    </citation>
    <scope>NUCLEOTIDE SEQUENCE [LARGE SCALE GENOMIC DNA]</scope>
    <source>
        <strain evidence="3 4">SBR_S</strain>
    </source>
</reference>
<name>A0ABX1TYC9_9PROT</name>
<dbReference type="RefSeq" id="WP_211203726.1">
    <property type="nucleotide sequence ID" value="NZ_SPMY01000029.1"/>
</dbReference>
<organism evidence="3 4">
    <name type="scientific">Candidatus Accumulibacter phosphatis</name>
    <dbReference type="NCBI Taxonomy" id="327160"/>
    <lineage>
        <taxon>Bacteria</taxon>
        <taxon>Pseudomonadati</taxon>
        <taxon>Pseudomonadota</taxon>
        <taxon>Betaproteobacteria</taxon>
        <taxon>Candidatus Accumulibacter</taxon>
    </lineage>
</organism>
<sequence>MNTIPSLIQDQLTTWLLRRTPANGVRRVASLSAALASDVGNVREGNQDRLAAVRGRDQHGSEYALVAVADGIGGMHDGGTCAAMTVGAFIATVDRLAQNGDQSQRPEDWLREGAHAANAAVYSKFRASGGSTLVAILIRPETRPYWLSIGDSRVYCMDDRTLRQTSIDDTIAGQLGKSPEDVGEQSRLLQFVGMGADLEPHIARLDAKSVEAVMLTTDGIHYLSHSPGWLGQIIRHSPDPGVCVKRLLDLAKWCGGPDNATVAMITLPVDLKAEAIPGYPCLEIWDAYGELQIISAPLSHAPSRYMPNTTPLCRSKPVPGMPPIVGLGPVIDEQATSPTPEQTKLRRSRAPRKPKKPTEERSNDKPDEPQLPQLHMDFPAKSDE</sequence>
<dbReference type="PROSITE" id="PS51746">
    <property type="entry name" value="PPM_2"/>
    <property type="match status" value="1"/>
</dbReference>
<dbReference type="SMART" id="SM00331">
    <property type="entry name" value="PP2C_SIG"/>
    <property type="match status" value="1"/>
</dbReference>
<dbReference type="InterPro" id="IPR001932">
    <property type="entry name" value="PPM-type_phosphatase-like_dom"/>
</dbReference>
<evidence type="ECO:0000259" key="2">
    <source>
        <dbReference type="PROSITE" id="PS51746"/>
    </source>
</evidence>
<proteinExistence type="predicted"/>
<dbReference type="Pfam" id="PF13672">
    <property type="entry name" value="PP2C_2"/>
    <property type="match status" value="1"/>
</dbReference>
<dbReference type="InterPro" id="IPR036457">
    <property type="entry name" value="PPM-type-like_dom_sf"/>
</dbReference>
<feature type="compositionally biased region" description="Basic residues" evidence="1">
    <location>
        <begin position="345"/>
        <end position="355"/>
    </location>
</feature>
<dbReference type="EMBL" id="SPMY01000029">
    <property type="protein sequence ID" value="NMQ28238.1"/>
    <property type="molecule type" value="Genomic_DNA"/>
</dbReference>
<dbReference type="Gene3D" id="3.60.40.10">
    <property type="entry name" value="PPM-type phosphatase domain"/>
    <property type="match status" value="1"/>
</dbReference>
<evidence type="ECO:0000256" key="1">
    <source>
        <dbReference type="SAM" id="MobiDB-lite"/>
    </source>
</evidence>
<dbReference type="SUPFAM" id="SSF81606">
    <property type="entry name" value="PP2C-like"/>
    <property type="match status" value="1"/>
</dbReference>
<protein>
    <submittedName>
        <fullName evidence="3">Serine/threonine-protein phosphatase</fullName>
    </submittedName>
</protein>